<dbReference type="SUPFAM" id="SSF57903">
    <property type="entry name" value="FYVE/PHD zinc finger"/>
    <property type="match status" value="1"/>
</dbReference>
<dbReference type="GO" id="GO:0008270">
    <property type="term" value="F:zinc ion binding"/>
    <property type="evidence" value="ECO:0007669"/>
    <property type="project" value="UniProtKB-KW"/>
</dbReference>
<dbReference type="InterPro" id="IPR003126">
    <property type="entry name" value="Znf_UBR"/>
</dbReference>
<keyword evidence="1" id="KW-0479">Metal-binding</keyword>
<dbReference type="AlphaFoldDB" id="A0A183S838"/>
<dbReference type="Gene3D" id="3.30.40.10">
    <property type="entry name" value="Zinc/RING finger domain, C3HC4 (zinc finger)"/>
    <property type="match status" value="1"/>
</dbReference>
<evidence type="ECO:0000256" key="4">
    <source>
        <dbReference type="PROSITE-ProRule" id="PRU00508"/>
    </source>
</evidence>
<evidence type="ECO:0000256" key="2">
    <source>
        <dbReference type="ARBA" id="ARBA00022771"/>
    </source>
</evidence>
<evidence type="ECO:0000256" key="1">
    <source>
        <dbReference type="ARBA" id="ARBA00022723"/>
    </source>
</evidence>
<dbReference type="CDD" id="cd19677">
    <property type="entry name" value="UBR-box_UBR7"/>
    <property type="match status" value="1"/>
</dbReference>
<dbReference type="CDD" id="cd15542">
    <property type="entry name" value="PHD_UBR7"/>
    <property type="match status" value="1"/>
</dbReference>
<accession>A0A183S838</accession>
<evidence type="ECO:0000259" key="5">
    <source>
        <dbReference type="PROSITE" id="PS51157"/>
    </source>
</evidence>
<evidence type="ECO:0000313" key="6">
    <source>
        <dbReference type="WBParaSite" id="SSLN_0000040401-mRNA-1"/>
    </source>
</evidence>
<protein>
    <submittedName>
        <fullName evidence="6">UBR-type domain-containing protein</fullName>
    </submittedName>
</protein>
<feature type="zinc finger region" description="UBR-type" evidence="4">
    <location>
        <begin position="64"/>
        <end position="138"/>
    </location>
</feature>
<feature type="domain" description="UBR-type" evidence="5">
    <location>
        <begin position="64"/>
        <end position="138"/>
    </location>
</feature>
<dbReference type="GO" id="GO:0061630">
    <property type="term" value="F:ubiquitin protein ligase activity"/>
    <property type="evidence" value="ECO:0007669"/>
    <property type="project" value="InterPro"/>
</dbReference>
<dbReference type="WBParaSite" id="SSLN_0000040401-mRNA-1">
    <property type="protein sequence ID" value="SSLN_0000040401-mRNA-1"/>
    <property type="gene ID" value="SSLN_0000040401"/>
</dbReference>
<dbReference type="PROSITE" id="PS51157">
    <property type="entry name" value="ZF_UBR"/>
    <property type="match status" value="1"/>
</dbReference>
<dbReference type="Pfam" id="PF02207">
    <property type="entry name" value="zf-UBR"/>
    <property type="match status" value="1"/>
</dbReference>
<evidence type="ECO:0000256" key="3">
    <source>
        <dbReference type="ARBA" id="ARBA00022833"/>
    </source>
</evidence>
<dbReference type="SMART" id="SM00396">
    <property type="entry name" value="ZnF_UBR1"/>
    <property type="match status" value="1"/>
</dbReference>
<dbReference type="PANTHER" id="PTHR13513">
    <property type="entry name" value="E3 UBIQUITIN-PROTEIN LIGASE UBR7"/>
    <property type="match status" value="1"/>
</dbReference>
<organism evidence="6">
    <name type="scientific">Schistocephalus solidus</name>
    <name type="common">Tapeworm</name>
    <dbReference type="NCBI Taxonomy" id="70667"/>
    <lineage>
        <taxon>Eukaryota</taxon>
        <taxon>Metazoa</taxon>
        <taxon>Spiralia</taxon>
        <taxon>Lophotrochozoa</taxon>
        <taxon>Platyhelminthes</taxon>
        <taxon>Cestoda</taxon>
        <taxon>Eucestoda</taxon>
        <taxon>Diphyllobothriidea</taxon>
        <taxon>Diphyllobothriidae</taxon>
        <taxon>Schistocephalus</taxon>
    </lineage>
</organism>
<dbReference type="GO" id="GO:0005737">
    <property type="term" value="C:cytoplasm"/>
    <property type="evidence" value="ECO:0007669"/>
    <property type="project" value="TreeGrafter"/>
</dbReference>
<dbReference type="PANTHER" id="PTHR13513:SF9">
    <property type="entry name" value="E3 UBIQUITIN-PROTEIN LIGASE UBR7-RELATED"/>
    <property type="match status" value="1"/>
</dbReference>
<dbReference type="InterPro" id="IPR013083">
    <property type="entry name" value="Znf_RING/FYVE/PHD"/>
</dbReference>
<sequence>LNVRNPNAMAFVLLDKSIGALRGIFGMSDDPVLTIDEYISSSSDENAIILGGVDGEETCSFTRVCCLFNFRGYLKRQAVYCCKTCLDITGKVAGICFQCSLICHNEHEITELYTKRNFRCDCGNSRFKDAAPCQLWEEKDDLNVNNRYDQTFGGLFCTCSRPYPDPDAEDEPEMFQCGICEDWFHLNHIGLPEGFKPDESYEELTCPACVERLPLLWLYHFENSQKRSELPDASIDASISQAAVEERPSKRLRLSSEENTCLLSNVRQACSCSAENPTRDHLSKLAVNGAHFPSPIFWPSNWRTLILCHCDQCKELYKSLNIGFLMDPEDTIAHYMEVGRVRVNQMDSEYNSAISTALSELPHPAAVTVARGISKLKSAIEDFLTQHREKGHVSLFFCLFLLL</sequence>
<proteinExistence type="predicted"/>
<dbReference type="InterPro" id="IPR047506">
    <property type="entry name" value="UBR7-like_UBR-box"/>
</dbReference>
<keyword evidence="2" id="KW-0863">Zinc-finger</keyword>
<dbReference type="InterPro" id="IPR011011">
    <property type="entry name" value="Znf_FYVE_PHD"/>
</dbReference>
<name>A0A183S838_SCHSO</name>
<reference evidence="6" key="1">
    <citation type="submission" date="2016-06" db="UniProtKB">
        <authorList>
            <consortium name="WormBaseParasite"/>
        </authorList>
    </citation>
    <scope>IDENTIFICATION</scope>
</reference>
<keyword evidence="3" id="KW-0862">Zinc</keyword>
<dbReference type="InterPro" id="IPR040204">
    <property type="entry name" value="UBR7"/>
</dbReference>